<evidence type="ECO:0000313" key="3">
    <source>
        <dbReference type="Proteomes" id="UP000235533"/>
    </source>
</evidence>
<proteinExistence type="predicted"/>
<dbReference type="RefSeq" id="WP_102553268.1">
    <property type="nucleotide sequence ID" value="NZ_MCZF01000266.1"/>
</dbReference>
<evidence type="ECO:0000259" key="1">
    <source>
        <dbReference type="Pfam" id="PF11726"/>
    </source>
</evidence>
<accession>A0A2N7JMG5</accession>
<gene>
    <name evidence="2" type="ORF">BCT54_07125</name>
</gene>
<dbReference type="AlphaFoldDB" id="A0A2N7JMG5"/>
<dbReference type="EMBL" id="MCZF01000266">
    <property type="protein sequence ID" value="PMM42949.1"/>
    <property type="molecule type" value="Genomic_DNA"/>
</dbReference>
<dbReference type="Pfam" id="PF11726">
    <property type="entry name" value="YagK_YfjJ_C"/>
    <property type="match status" value="1"/>
</dbReference>
<reference evidence="3" key="1">
    <citation type="submission" date="2016-07" db="EMBL/GenBank/DDBJ databases">
        <title>Nontailed viruses are major unrecognized killers of bacteria in the ocean.</title>
        <authorList>
            <person name="Kauffman K."/>
            <person name="Hussain F."/>
            <person name="Yang J."/>
            <person name="Arevalo P."/>
            <person name="Brown J."/>
            <person name="Cutler M."/>
            <person name="Kelly L."/>
            <person name="Polz M.F."/>
        </authorList>
    </citation>
    <scope>NUCLEOTIDE SEQUENCE [LARGE SCALE GENOMIC DNA]</scope>
    <source>
        <strain evidence="3">10N.261.48.B5</strain>
    </source>
</reference>
<dbReference type="Proteomes" id="UP000235533">
    <property type="component" value="Unassembled WGS sequence"/>
</dbReference>
<protein>
    <recommendedName>
        <fullName evidence="1">YagK/YfjJ C-terminal domain-containing protein</fullName>
    </recommendedName>
</protein>
<evidence type="ECO:0000313" key="2">
    <source>
        <dbReference type="EMBL" id="PMM42949.1"/>
    </source>
</evidence>
<dbReference type="InterPro" id="IPR057271">
    <property type="entry name" value="YagK_YfjJ_C"/>
</dbReference>
<feature type="domain" description="YagK/YfjJ C-terminal" evidence="1">
    <location>
        <begin position="47"/>
        <end position="215"/>
    </location>
</feature>
<name>A0A2N7JMG5_VIBSP</name>
<organism evidence="2 3">
    <name type="scientific">Vibrio splendidus</name>
    <dbReference type="NCBI Taxonomy" id="29497"/>
    <lineage>
        <taxon>Bacteria</taxon>
        <taxon>Pseudomonadati</taxon>
        <taxon>Pseudomonadota</taxon>
        <taxon>Gammaproteobacteria</taxon>
        <taxon>Vibrionales</taxon>
        <taxon>Vibrionaceae</taxon>
        <taxon>Vibrio</taxon>
    </lineage>
</organism>
<comment type="caution">
    <text evidence="2">The sequence shown here is derived from an EMBL/GenBank/DDBJ whole genome shotgun (WGS) entry which is preliminary data.</text>
</comment>
<sequence length="217" mass="25500">MNKRHKRNRNLGITYKRSFNGLRIMQCDEGVIVNYLSRMYETIDKALEDHPRTTAVRVDLRIGSYLAGSNSLMISEFIASLISQIEADSKRKKRSGKRVHKCNVRYVWVKEKDTALNQHYHMVLFFNKDSYAFLGSYQSSGNLSHMIKKAWATALDIDVEESSFLVNFPKNPTYYLKRDSEQFDSELERLFYRISYFAKVRTKEYGSRNKNFGTSRR</sequence>